<feature type="chain" id="PRO_5040413868" description="Nudix hydrolase domain-containing protein" evidence="1">
    <location>
        <begin position="23"/>
        <end position="304"/>
    </location>
</feature>
<dbReference type="Pfam" id="PF25969">
    <property type="entry name" value="NUDT9_N"/>
    <property type="match status" value="1"/>
</dbReference>
<evidence type="ECO:0000313" key="3">
    <source>
        <dbReference type="EMBL" id="CAG9786785.1"/>
    </source>
</evidence>
<gene>
    <name evidence="3" type="ORF">DIATSA_LOCUS4719</name>
</gene>
<accession>A0A9N9QZY9</accession>
<dbReference type="OrthoDB" id="9972248at2759"/>
<dbReference type="PANTHER" id="PTHR13030">
    <property type="entry name" value="NUDIX HYDROLASE"/>
    <property type="match status" value="1"/>
</dbReference>
<sequence>MFDVINFRTIIIAILMLKQSFAMVSTHFKCRGGVYPRSTIERFPVPNDKVGWSTEYNEYKPVDYTSPNINGKPWADPDIGSPNFVPKWNMIDGTVDRSSHQGIYQILNERPQNPIGRTGISGRGILGRWGPNHAADPVVTRWKRLNGDSIENNTNNEPILQFVAVKRGDTGEWALPGGMVDPGEKVTATAVREFQEEAMNSLTMSQELKNAWTEKLRKFFSEGEIVYKGYVDDWRNTDNAWMETVAYNFHDDSGATVGAITLNAGDDAVGVRWVDITPDIKLYASHEGIVKETLKRRLLVLRGQ</sequence>
<dbReference type="AlphaFoldDB" id="A0A9N9QZY9"/>
<reference evidence="3" key="2">
    <citation type="submission" date="2022-10" db="EMBL/GenBank/DDBJ databases">
        <authorList>
            <consortium name="ENA_rothamsted_submissions"/>
            <consortium name="culmorum"/>
            <person name="King R."/>
        </authorList>
    </citation>
    <scope>NUCLEOTIDE SEQUENCE</scope>
</reference>
<evidence type="ECO:0000313" key="4">
    <source>
        <dbReference type="Proteomes" id="UP001153714"/>
    </source>
</evidence>
<organism evidence="3 4">
    <name type="scientific">Diatraea saccharalis</name>
    <name type="common">sugarcane borer</name>
    <dbReference type="NCBI Taxonomy" id="40085"/>
    <lineage>
        <taxon>Eukaryota</taxon>
        <taxon>Metazoa</taxon>
        <taxon>Ecdysozoa</taxon>
        <taxon>Arthropoda</taxon>
        <taxon>Hexapoda</taxon>
        <taxon>Insecta</taxon>
        <taxon>Pterygota</taxon>
        <taxon>Neoptera</taxon>
        <taxon>Endopterygota</taxon>
        <taxon>Lepidoptera</taxon>
        <taxon>Glossata</taxon>
        <taxon>Ditrysia</taxon>
        <taxon>Pyraloidea</taxon>
        <taxon>Crambidae</taxon>
        <taxon>Crambinae</taxon>
        <taxon>Diatraea</taxon>
    </lineage>
</organism>
<dbReference type="PANTHER" id="PTHR13030:SF8">
    <property type="entry name" value="ADP-RIBOSE PYROPHOSPHATASE, MITOCHONDRIAL"/>
    <property type="match status" value="1"/>
</dbReference>
<dbReference type="InterPro" id="IPR039989">
    <property type="entry name" value="NUDT9"/>
</dbReference>
<dbReference type="CDD" id="cd03670">
    <property type="entry name" value="NUDIX_ADPRase_Nudt9"/>
    <property type="match status" value="1"/>
</dbReference>
<name>A0A9N9QZY9_9NEOP</name>
<dbReference type="Gene3D" id="3.90.79.10">
    <property type="entry name" value="Nucleoside Triphosphate Pyrophosphohydrolase"/>
    <property type="match status" value="1"/>
</dbReference>
<dbReference type="InterPro" id="IPR000086">
    <property type="entry name" value="NUDIX_hydrolase_dom"/>
</dbReference>
<dbReference type="EMBL" id="OU893347">
    <property type="protein sequence ID" value="CAG9786785.1"/>
    <property type="molecule type" value="Genomic_DNA"/>
</dbReference>
<evidence type="ECO:0000259" key="2">
    <source>
        <dbReference type="PROSITE" id="PS51462"/>
    </source>
</evidence>
<evidence type="ECO:0000256" key="1">
    <source>
        <dbReference type="SAM" id="SignalP"/>
    </source>
</evidence>
<dbReference type="GO" id="GO:0047631">
    <property type="term" value="F:ADP-ribose diphosphatase activity"/>
    <property type="evidence" value="ECO:0007669"/>
    <property type="project" value="InterPro"/>
</dbReference>
<dbReference type="Proteomes" id="UP001153714">
    <property type="component" value="Chromosome 16"/>
</dbReference>
<dbReference type="Pfam" id="PF00293">
    <property type="entry name" value="NUDIX"/>
    <property type="match status" value="1"/>
</dbReference>
<dbReference type="PROSITE" id="PS51462">
    <property type="entry name" value="NUDIX"/>
    <property type="match status" value="1"/>
</dbReference>
<dbReference type="SUPFAM" id="SSF55811">
    <property type="entry name" value="Nudix"/>
    <property type="match status" value="1"/>
</dbReference>
<reference evidence="3" key="1">
    <citation type="submission" date="2021-12" db="EMBL/GenBank/DDBJ databases">
        <authorList>
            <person name="King R."/>
        </authorList>
    </citation>
    <scope>NUCLEOTIDE SEQUENCE</scope>
</reference>
<proteinExistence type="predicted"/>
<keyword evidence="4" id="KW-1185">Reference proteome</keyword>
<protein>
    <recommendedName>
        <fullName evidence="2">Nudix hydrolase domain-containing protein</fullName>
    </recommendedName>
</protein>
<keyword evidence="1" id="KW-0732">Signal</keyword>
<feature type="signal peptide" evidence="1">
    <location>
        <begin position="1"/>
        <end position="22"/>
    </location>
</feature>
<feature type="domain" description="Nudix hydrolase" evidence="2">
    <location>
        <begin position="142"/>
        <end position="296"/>
    </location>
</feature>
<dbReference type="InterPro" id="IPR015797">
    <property type="entry name" value="NUDIX_hydrolase-like_dom_sf"/>
</dbReference>